<accession>A0A7W5F2X0</accession>
<protein>
    <submittedName>
        <fullName evidence="8">FAD/FMN-containing dehydrogenase</fullName>
    </submittedName>
</protein>
<dbReference type="InterPro" id="IPR016169">
    <property type="entry name" value="FAD-bd_PCMH_sub2"/>
</dbReference>
<dbReference type="Gene3D" id="3.30.465.10">
    <property type="match status" value="1"/>
</dbReference>
<dbReference type="GO" id="GO:0016491">
    <property type="term" value="F:oxidoreductase activity"/>
    <property type="evidence" value="ECO:0007669"/>
    <property type="project" value="UniProtKB-KW"/>
</dbReference>
<evidence type="ECO:0000256" key="3">
    <source>
        <dbReference type="ARBA" id="ARBA00022630"/>
    </source>
</evidence>
<keyword evidence="6" id="KW-0732">Signal</keyword>
<dbReference type="InterPro" id="IPR050416">
    <property type="entry name" value="FAD-linked_Oxidoreductase"/>
</dbReference>
<evidence type="ECO:0000259" key="7">
    <source>
        <dbReference type="PROSITE" id="PS51387"/>
    </source>
</evidence>
<dbReference type="InterPro" id="IPR006311">
    <property type="entry name" value="TAT_signal"/>
</dbReference>
<dbReference type="GO" id="GO:0071949">
    <property type="term" value="F:FAD binding"/>
    <property type="evidence" value="ECO:0007669"/>
    <property type="project" value="InterPro"/>
</dbReference>
<comment type="caution">
    <text evidence="8">The sequence shown here is derived from an EMBL/GenBank/DDBJ whole genome shotgun (WGS) entry which is preliminary data.</text>
</comment>
<dbReference type="Proteomes" id="UP000572907">
    <property type="component" value="Unassembled WGS sequence"/>
</dbReference>
<organism evidence="8 9">
    <name type="scientific">Streptomyces violarus</name>
    <dbReference type="NCBI Taxonomy" id="67380"/>
    <lineage>
        <taxon>Bacteria</taxon>
        <taxon>Bacillati</taxon>
        <taxon>Actinomycetota</taxon>
        <taxon>Actinomycetes</taxon>
        <taxon>Kitasatosporales</taxon>
        <taxon>Streptomycetaceae</taxon>
        <taxon>Streptomyces</taxon>
    </lineage>
</organism>
<dbReference type="InterPro" id="IPR016166">
    <property type="entry name" value="FAD-bd_PCMH"/>
</dbReference>
<keyword evidence="3" id="KW-0285">Flavoprotein</keyword>
<dbReference type="InterPro" id="IPR012951">
    <property type="entry name" value="BBE"/>
</dbReference>
<evidence type="ECO:0000256" key="1">
    <source>
        <dbReference type="ARBA" id="ARBA00001974"/>
    </source>
</evidence>
<dbReference type="InterPro" id="IPR036318">
    <property type="entry name" value="FAD-bd_PCMH-like_sf"/>
</dbReference>
<feature type="domain" description="FAD-binding PCMH-type" evidence="7">
    <location>
        <begin position="70"/>
        <end position="251"/>
    </location>
</feature>
<evidence type="ECO:0000256" key="2">
    <source>
        <dbReference type="ARBA" id="ARBA00005466"/>
    </source>
</evidence>
<keyword evidence="5" id="KW-0560">Oxidoreductase</keyword>
<dbReference type="Pfam" id="PF08031">
    <property type="entry name" value="BBE"/>
    <property type="match status" value="1"/>
</dbReference>
<evidence type="ECO:0000256" key="5">
    <source>
        <dbReference type="ARBA" id="ARBA00023002"/>
    </source>
</evidence>
<dbReference type="PROSITE" id="PS51318">
    <property type="entry name" value="TAT"/>
    <property type="match status" value="1"/>
</dbReference>
<dbReference type="PANTHER" id="PTHR42973">
    <property type="entry name" value="BINDING OXIDOREDUCTASE, PUTATIVE (AFU_ORTHOLOGUE AFUA_1G17690)-RELATED"/>
    <property type="match status" value="1"/>
</dbReference>
<evidence type="ECO:0000313" key="9">
    <source>
        <dbReference type="Proteomes" id="UP000572907"/>
    </source>
</evidence>
<name>A0A7W5F2X0_9ACTN</name>
<keyword evidence="4" id="KW-0274">FAD</keyword>
<dbReference type="PROSITE" id="PS51387">
    <property type="entry name" value="FAD_PCMH"/>
    <property type="match status" value="1"/>
</dbReference>
<dbReference type="EMBL" id="JACHXE010000004">
    <property type="protein sequence ID" value="MBB3078092.1"/>
    <property type="molecule type" value="Genomic_DNA"/>
</dbReference>
<feature type="signal peptide" evidence="6">
    <location>
        <begin position="1"/>
        <end position="21"/>
    </location>
</feature>
<keyword evidence="9" id="KW-1185">Reference proteome</keyword>
<dbReference type="Pfam" id="PF01565">
    <property type="entry name" value="FAD_binding_4"/>
    <property type="match status" value="1"/>
</dbReference>
<gene>
    <name evidence="8" type="ORF">FHS41_004599</name>
</gene>
<dbReference type="SUPFAM" id="SSF56176">
    <property type="entry name" value="FAD-binding/transporter-associated domain-like"/>
    <property type="match status" value="1"/>
</dbReference>
<dbReference type="InterPro" id="IPR006094">
    <property type="entry name" value="Oxid_FAD_bind_N"/>
</dbReference>
<dbReference type="AlphaFoldDB" id="A0A7W5F2X0"/>
<comment type="cofactor">
    <cofactor evidence="1">
        <name>FAD</name>
        <dbReference type="ChEBI" id="CHEBI:57692"/>
    </cofactor>
</comment>
<proteinExistence type="inferred from homology"/>
<sequence length="552" mass="59621">MGEMTRRSVLAGAAASGTLMAAGTAAAVPAGTTAGRPAAADVSVAIANAELTVRAGDHRYGDLVRGENHRFVGRPEYVRLCTTPAQVLEAVQAAVKAGKRLQVRSGGHCYEDFVTNSEVQVVIDLSEMKAISYDSARRAFAVEAGAMVGEVYETLFKGWGVTVPAGSCPSVAVGGQVAGGGYGQLNRSLGLIVDYLYAVEVVVVDAAGVARRVIATSEANDPNRDLWWAHTGGGGGTFGIVTRYWFRTPGATGTDPTRLLPKPPAELWISRVVWPWAKLSEADFTRLVSNYGIWCERNSAADSPYAALFARLTLTHQANGQITLVAQIDASVAGAEGLLNTFNAAIGEGIGAKPDVWDHRKLPWLHTTTWRGMFDGDSTYRADFKSSYMRTRFPDAQISAIYRNLTRTDYAHPTALLQISAYGGRTNTVAPSATAVAQRDSVMKLHYLVGWGDERDDARHIAWIREFYRDVHSATGGVPVPNTVTDGCFVNYADIDLGDPKWNSSGVPWTALYFKDNYKRLQQVKARWDPNDTFRHAQSVRLPAAAAGASEE</sequence>
<evidence type="ECO:0000313" key="8">
    <source>
        <dbReference type="EMBL" id="MBB3078092.1"/>
    </source>
</evidence>
<dbReference type="PANTHER" id="PTHR42973:SF39">
    <property type="entry name" value="FAD-BINDING PCMH-TYPE DOMAIN-CONTAINING PROTEIN"/>
    <property type="match status" value="1"/>
</dbReference>
<comment type="similarity">
    <text evidence="2">Belongs to the oxygen-dependent FAD-linked oxidoreductase family.</text>
</comment>
<feature type="chain" id="PRO_5038535678" evidence="6">
    <location>
        <begin position="22"/>
        <end position="552"/>
    </location>
</feature>
<reference evidence="8 9" key="1">
    <citation type="submission" date="2020-08" db="EMBL/GenBank/DDBJ databases">
        <title>Genomic Encyclopedia of Type Strains, Phase III (KMG-III): the genomes of soil and plant-associated and newly described type strains.</title>
        <authorList>
            <person name="Whitman W."/>
        </authorList>
    </citation>
    <scope>NUCLEOTIDE SEQUENCE [LARGE SCALE GENOMIC DNA]</scope>
    <source>
        <strain evidence="8 9">CECT 3237</strain>
    </source>
</reference>
<dbReference type="Gene3D" id="3.40.462.20">
    <property type="match status" value="1"/>
</dbReference>
<evidence type="ECO:0000256" key="6">
    <source>
        <dbReference type="SAM" id="SignalP"/>
    </source>
</evidence>
<evidence type="ECO:0000256" key="4">
    <source>
        <dbReference type="ARBA" id="ARBA00022827"/>
    </source>
</evidence>